<dbReference type="EMBL" id="KL367583">
    <property type="protein sequence ID" value="KFD62980.1"/>
    <property type="molecule type" value="Genomic_DNA"/>
</dbReference>
<dbReference type="InterPro" id="IPR021109">
    <property type="entry name" value="Peptidase_aspartic_dom_sf"/>
</dbReference>
<dbReference type="InterPro" id="IPR050951">
    <property type="entry name" value="Retrovirus_Pol_polyprotein"/>
</dbReference>
<dbReference type="Gene3D" id="4.10.60.10">
    <property type="entry name" value="Zinc finger, CCHC-type"/>
    <property type="match status" value="1"/>
</dbReference>
<gene>
    <name evidence="2" type="ORF">M514_24830</name>
</gene>
<dbReference type="PANTHER" id="PTHR37984">
    <property type="entry name" value="PROTEIN CBG26694"/>
    <property type="match status" value="1"/>
</dbReference>
<feature type="domain" description="Reverse transcriptase" evidence="1">
    <location>
        <begin position="500"/>
        <end position="648"/>
    </location>
</feature>
<dbReference type="InterPro" id="IPR043128">
    <property type="entry name" value="Rev_trsase/Diguanyl_cyclase"/>
</dbReference>
<dbReference type="PANTHER" id="PTHR37984:SF13">
    <property type="entry name" value="RIBONUCLEASE H"/>
    <property type="match status" value="1"/>
</dbReference>
<dbReference type="SUPFAM" id="SSF56672">
    <property type="entry name" value="DNA/RNA polymerases"/>
    <property type="match status" value="1"/>
</dbReference>
<protein>
    <recommendedName>
        <fullName evidence="1">Reverse transcriptase domain-containing protein</fullName>
    </recommendedName>
</protein>
<organism evidence="2">
    <name type="scientific">Trichuris suis</name>
    <name type="common">pig whipworm</name>
    <dbReference type="NCBI Taxonomy" id="68888"/>
    <lineage>
        <taxon>Eukaryota</taxon>
        <taxon>Metazoa</taxon>
        <taxon>Ecdysozoa</taxon>
        <taxon>Nematoda</taxon>
        <taxon>Enoplea</taxon>
        <taxon>Dorylaimia</taxon>
        <taxon>Trichinellida</taxon>
        <taxon>Trichuridae</taxon>
        <taxon>Trichuris</taxon>
    </lineage>
</organism>
<proteinExistence type="predicted"/>
<dbReference type="Gene3D" id="3.30.70.270">
    <property type="match status" value="1"/>
</dbReference>
<dbReference type="PROSITE" id="PS50878">
    <property type="entry name" value="RT_POL"/>
    <property type="match status" value="1"/>
</dbReference>
<accession>A0A085N0I4</accession>
<name>A0A085N0I4_9BILA</name>
<dbReference type="AlphaFoldDB" id="A0A085N0I4"/>
<evidence type="ECO:0000313" key="2">
    <source>
        <dbReference type="EMBL" id="KFD62980.1"/>
    </source>
</evidence>
<dbReference type="CDD" id="cd01647">
    <property type="entry name" value="RT_LTR"/>
    <property type="match status" value="1"/>
</dbReference>
<evidence type="ECO:0000259" key="1">
    <source>
        <dbReference type="PROSITE" id="PS50878"/>
    </source>
</evidence>
<dbReference type="InterPro" id="IPR000477">
    <property type="entry name" value="RT_dom"/>
</dbReference>
<sequence>MNQEQIFLAQQRFAFDQFDPATEDWDLYIQRFECELALFGLRDGRETENARRTLLLSKIGKKHFCTLVNHFRPNDIHGQTYDQLKAVLQFHYGHHPCVMADRVAFSQRFRQEGETVCQFLSALRGLAGKCDFGSTLTERLRDQLVIGINNAGWRQELLRQYPDNTATLQQVEQSALVLERAQIQHQRLSEQSPESEPLAVRRLKQKPMAVATANETRRTRLLDAGKDCLQCGRRKHGSTERCTAAGKVCYECGKRNHLAVVCLVKGRAKIRDQNSRALNLLSSHSGRDSLSDSSGRSVQEISLDSISAVDLVGNKAVVPVRLNCCEVEMIYDPGATRSVVSETTWQKIGKPPLEAAQALIAYTGVPVETLGKARVKVSAFGRTRRLYVHVVKEHDVPLFGLDWCKAFGLRFPKGIKIRSICSLSSKEGKKFDRHDEIAHALTEQYPEVFANNAGTLVGYEAVVHLRKEAKPKVFKPRPVPFSLKPQVDEELNRLLKEDVLEQVDSVTTPIEWASPIVCVVKTDGKVRICADFKVTINPHVILDQHPLPRFEELMAKLNGGTLFSVIDLKDAYLQMRVHPESQKYLVIATHRGYFRYKRLPFGLSFAPALFQRSMEHVLAGVEGVAVYIDDIIVTGCDEQQHMERLHIK</sequence>
<dbReference type="Gene3D" id="3.10.10.10">
    <property type="entry name" value="HIV Type 1 Reverse Transcriptase, subunit A, domain 1"/>
    <property type="match status" value="1"/>
</dbReference>
<dbReference type="Proteomes" id="UP000030758">
    <property type="component" value="Unassembled WGS sequence"/>
</dbReference>
<dbReference type="SUPFAM" id="SSF50630">
    <property type="entry name" value="Acid proteases"/>
    <property type="match status" value="1"/>
</dbReference>
<dbReference type="Gene3D" id="2.40.70.10">
    <property type="entry name" value="Acid Proteases"/>
    <property type="match status" value="1"/>
</dbReference>
<dbReference type="InterPro" id="IPR043502">
    <property type="entry name" value="DNA/RNA_pol_sf"/>
</dbReference>
<reference evidence="2" key="1">
    <citation type="journal article" date="2014" name="Nat. Genet.">
        <title>Genome and transcriptome of the porcine whipworm Trichuris suis.</title>
        <authorList>
            <person name="Jex A.R."/>
            <person name="Nejsum P."/>
            <person name="Schwarz E.M."/>
            <person name="Hu L."/>
            <person name="Young N.D."/>
            <person name="Hall R.S."/>
            <person name="Korhonen P.K."/>
            <person name="Liao S."/>
            <person name="Thamsborg S."/>
            <person name="Xia J."/>
            <person name="Xu P."/>
            <person name="Wang S."/>
            <person name="Scheerlinck J.P."/>
            <person name="Hofmann A."/>
            <person name="Sternberg P.W."/>
            <person name="Wang J."/>
            <person name="Gasser R.B."/>
        </authorList>
    </citation>
    <scope>NUCLEOTIDE SEQUENCE [LARGE SCALE GENOMIC DNA]</scope>
    <source>
        <strain evidence="2">DCEP-RM93F</strain>
    </source>
</reference>
<dbReference type="Pfam" id="PF00078">
    <property type="entry name" value="RVT_1"/>
    <property type="match status" value="1"/>
</dbReference>